<dbReference type="EMBL" id="CAEZYY010000027">
    <property type="protein sequence ID" value="CAB4762602.1"/>
    <property type="molecule type" value="Genomic_DNA"/>
</dbReference>
<sequence length="129" mass="14556">MTTDTTPTANPAAEVAIAAARAIDDKKGEDITILEVGPILGITELFVITSAPNSRLVRSIVDEVEEQVFVLFERRPLRIEGLNDRQWVLMDYGDVIVHVFADEARRFYEIERLYKDVPRVEWQPVADAG</sequence>
<dbReference type="GO" id="GO:0043023">
    <property type="term" value="F:ribosomal large subunit binding"/>
    <property type="evidence" value="ECO:0007669"/>
    <property type="project" value="TreeGrafter"/>
</dbReference>
<dbReference type="PANTHER" id="PTHR21043:SF0">
    <property type="entry name" value="MITOCHONDRIAL ASSEMBLY OF RIBOSOMAL LARGE SUBUNIT PROTEIN 1"/>
    <property type="match status" value="1"/>
</dbReference>
<gene>
    <name evidence="2" type="ORF">UFOPK2806_01778</name>
    <name evidence="3" type="ORF">UFOPK3954_00523</name>
    <name evidence="4" type="ORF">UFOPK4306_00688</name>
</gene>
<dbReference type="SUPFAM" id="SSF81301">
    <property type="entry name" value="Nucleotidyltransferase"/>
    <property type="match status" value="1"/>
</dbReference>
<dbReference type="HAMAP" id="MF_01477">
    <property type="entry name" value="Iojap_RsfS"/>
    <property type="match status" value="1"/>
</dbReference>
<dbReference type="GO" id="GO:0090071">
    <property type="term" value="P:negative regulation of ribosome biogenesis"/>
    <property type="evidence" value="ECO:0007669"/>
    <property type="project" value="TreeGrafter"/>
</dbReference>
<evidence type="ECO:0000313" key="4">
    <source>
        <dbReference type="EMBL" id="CAB5057346.1"/>
    </source>
</evidence>
<comment type="similarity">
    <text evidence="1">Belongs to the Iojap/RsfS family.</text>
</comment>
<dbReference type="InterPro" id="IPR043519">
    <property type="entry name" value="NT_sf"/>
</dbReference>
<proteinExistence type="inferred from homology"/>
<dbReference type="EMBL" id="CAFBQP010000020">
    <property type="protein sequence ID" value="CAB5057346.1"/>
    <property type="molecule type" value="Genomic_DNA"/>
</dbReference>
<evidence type="ECO:0000313" key="2">
    <source>
        <dbReference type="EMBL" id="CAB4762602.1"/>
    </source>
</evidence>
<dbReference type="PANTHER" id="PTHR21043">
    <property type="entry name" value="IOJAP SUPERFAMILY ORTHOLOG"/>
    <property type="match status" value="1"/>
</dbReference>
<organism evidence="2">
    <name type="scientific">freshwater metagenome</name>
    <dbReference type="NCBI Taxonomy" id="449393"/>
    <lineage>
        <taxon>unclassified sequences</taxon>
        <taxon>metagenomes</taxon>
        <taxon>ecological metagenomes</taxon>
    </lineage>
</organism>
<dbReference type="EMBL" id="CAFBON010000037">
    <property type="protein sequence ID" value="CAB4980694.1"/>
    <property type="molecule type" value="Genomic_DNA"/>
</dbReference>
<evidence type="ECO:0000256" key="1">
    <source>
        <dbReference type="ARBA" id="ARBA00010574"/>
    </source>
</evidence>
<evidence type="ECO:0000313" key="3">
    <source>
        <dbReference type="EMBL" id="CAB4980694.1"/>
    </source>
</evidence>
<dbReference type="AlphaFoldDB" id="A0A6J6USA1"/>
<protein>
    <submittedName>
        <fullName evidence="2">Unannotated protein</fullName>
    </submittedName>
</protein>
<name>A0A6J6USA1_9ZZZZ</name>
<dbReference type="GO" id="GO:0017148">
    <property type="term" value="P:negative regulation of translation"/>
    <property type="evidence" value="ECO:0007669"/>
    <property type="project" value="TreeGrafter"/>
</dbReference>
<dbReference type="NCBIfam" id="TIGR00090">
    <property type="entry name" value="rsfS_iojap_ybeB"/>
    <property type="match status" value="1"/>
</dbReference>
<accession>A0A6J6USA1</accession>
<dbReference type="InterPro" id="IPR004394">
    <property type="entry name" value="Iojap/RsfS/C7orf30"/>
</dbReference>
<dbReference type="Pfam" id="PF02410">
    <property type="entry name" value="RsfS"/>
    <property type="match status" value="1"/>
</dbReference>
<dbReference type="Gene3D" id="3.30.460.10">
    <property type="entry name" value="Beta Polymerase, domain 2"/>
    <property type="match status" value="1"/>
</dbReference>
<reference evidence="2" key="1">
    <citation type="submission" date="2020-05" db="EMBL/GenBank/DDBJ databases">
        <authorList>
            <person name="Chiriac C."/>
            <person name="Salcher M."/>
            <person name="Ghai R."/>
            <person name="Kavagutti S V."/>
        </authorList>
    </citation>
    <scope>NUCLEOTIDE SEQUENCE</scope>
</reference>